<protein>
    <submittedName>
        <fullName evidence="2">Uncharacterized protein</fullName>
    </submittedName>
</protein>
<organism evidence="2 3">
    <name type="scientific">Tanacetum coccineum</name>
    <dbReference type="NCBI Taxonomy" id="301880"/>
    <lineage>
        <taxon>Eukaryota</taxon>
        <taxon>Viridiplantae</taxon>
        <taxon>Streptophyta</taxon>
        <taxon>Embryophyta</taxon>
        <taxon>Tracheophyta</taxon>
        <taxon>Spermatophyta</taxon>
        <taxon>Magnoliopsida</taxon>
        <taxon>eudicotyledons</taxon>
        <taxon>Gunneridae</taxon>
        <taxon>Pentapetalae</taxon>
        <taxon>asterids</taxon>
        <taxon>campanulids</taxon>
        <taxon>Asterales</taxon>
        <taxon>Asteraceae</taxon>
        <taxon>Asteroideae</taxon>
        <taxon>Anthemideae</taxon>
        <taxon>Anthemidinae</taxon>
        <taxon>Tanacetum</taxon>
    </lineage>
</organism>
<keyword evidence="1" id="KW-0732">Signal</keyword>
<gene>
    <name evidence="2" type="ORF">Tco_0774141</name>
</gene>
<name>A0ABQ4ZNK9_9ASTR</name>
<sequence length="88" mass="10261">MMFTLFMVTSILLVFFCWKSAKGFLVDWERIIDGNSGSGRAKDYLEDTEKMASVVYLALKLKHFRVEDLEAIREVVRSCIHSRPRDKD</sequence>
<dbReference type="EMBL" id="BQNB010011511">
    <property type="protein sequence ID" value="GJS91505.1"/>
    <property type="molecule type" value="Genomic_DNA"/>
</dbReference>
<dbReference type="Proteomes" id="UP001151760">
    <property type="component" value="Unassembled WGS sequence"/>
</dbReference>
<evidence type="ECO:0000313" key="3">
    <source>
        <dbReference type="Proteomes" id="UP001151760"/>
    </source>
</evidence>
<evidence type="ECO:0000256" key="1">
    <source>
        <dbReference type="SAM" id="SignalP"/>
    </source>
</evidence>
<proteinExistence type="predicted"/>
<feature type="chain" id="PRO_5047442235" evidence="1">
    <location>
        <begin position="24"/>
        <end position="88"/>
    </location>
</feature>
<evidence type="ECO:0000313" key="2">
    <source>
        <dbReference type="EMBL" id="GJS91505.1"/>
    </source>
</evidence>
<comment type="caution">
    <text evidence="2">The sequence shown here is derived from an EMBL/GenBank/DDBJ whole genome shotgun (WGS) entry which is preliminary data.</text>
</comment>
<keyword evidence="3" id="KW-1185">Reference proteome</keyword>
<feature type="signal peptide" evidence="1">
    <location>
        <begin position="1"/>
        <end position="23"/>
    </location>
</feature>
<reference evidence="2" key="1">
    <citation type="journal article" date="2022" name="Int. J. Mol. Sci.">
        <title>Draft Genome of Tanacetum Coccineum: Genomic Comparison of Closely Related Tanacetum-Family Plants.</title>
        <authorList>
            <person name="Yamashiro T."/>
            <person name="Shiraishi A."/>
            <person name="Nakayama K."/>
            <person name="Satake H."/>
        </authorList>
    </citation>
    <scope>NUCLEOTIDE SEQUENCE</scope>
</reference>
<reference evidence="2" key="2">
    <citation type="submission" date="2022-01" db="EMBL/GenBank/DDBJ databases">
        <authorList>
            <person name="Yamashiro T."/>
            <person name="Shiraishi A."/>
            <person name="Satake H."/>
            <person name="Nakayama K."/>
        </authorList>
    </citation>
    <scope>NUCLEOTIDE SEQUENCE</scope>
</reference>
<accession>A0ABQ4ZNK9</accession>